<dbReference type="InterPro" id="IPR002035">
    <property type="entry name" value="VWF_A"/>
</dbReference>
<evidence type="ECO:0000259" key="2">
    <source>
        <dbReference type="PROSITE" id="PS50234"/>
    </source>
</evidence>
<name>A0A5B8REB7_9ZZZZ</name>
<protein>
    <recommendedName>
        <fullName evidence="2">VWFA domain-containing protein</fullName>
    </recommendedName>
</protein>
<dbReference type="InterPro" id="IPR011047">
    <property type="entry name" value="Quinoprotein_ADH-like_sf"/>
</dbReference>
<feature type="domain" description="VWFA" evidence="2">
    <location>
        <begin position="182"/>
        <end position="439"/>
    </location>
</feature>
<dbReference type="SUPFAM" id="SSF50998">
    <property type="entry name" value="Quinoprotein alcohol dehydrogenase-like"/>
    <property type="match status" value="1"/>
</dbReference>
<reference evidence="3" key="1">
    <citation type="submission" date="2019-06" db="EMBL/GenBank/DDBJ databases">
        <authorList>
            <person name="Murdoch R.W."/>
            <person name="Fathepure B."/>
        </authorList>
    </citation>
    <scope>NUCLEOTIDE SEQUENCE</scope>
</reference>
<feature type="region of interest" description="Disordered" evidence="1">
    <location>
        <begin position="527"/>
        <end position="549"/>
    </location>
</feature>
<evidence type="ECO:0000313" key="3">
    <source>
        <dbReference type="EMBL" id="QEA07210.1"/>
    </source>
</evidence>
<accession>A0A5B8REB7</accession>
<dbReference type="PROSITE" id="PS50234">
    <property type="entry name" value="VWFA"/>
    <property type="match status" value="1"/>
</dbReference>
<gene>
    <name evidence="3" type="ORF">KBTEX_03558</name>
</gene>
<dbReference type="Gene3D" id="3.40.50.410">
    <property type="entry name" value="von Willebrand factor, type A domain"/>
    <property type="match status" value="1"/>
</dbReference>
<dbReference type="AlphaFoldDB" id="A0A5B8REB7"/>
<dbReference type="EMBL" id="MN079215">
    <property type="protein sequence ID" value="QEA07210.1"/>
    <property type="molecule type" value="Genomic_DNA"/>
</dbReference>
<proteinExistence type="predicted"/>
<dbReference type="SUPFAM" id="SSF53300">
    <property type="entry name" value="vWA-like"/>
    <property type="match status" value="1"/>
</dbReference>
<organism evidence="3">
    <name type="scientific">uncultured organism</name>
    <dbReference type="NCBI Taxonomy" id="155900"/>
    <lineage>
        <taxon>unclassified sequences</taxon>
        <taxon>environmental samples</taxon>
    </lineage>
</organism>
<sequence>MSHGSRIRPGLVLLCVVLMAISVAHADDTEIYIPDENTWKQPNVLFIVDTSGSMASDVDITPPDYDPSRTYSGDCSTDRIYWRSGNSSQPPSCGGYYGGTDNWVSEDAFTCSSATDAMGRSGQALGFTSAQYRCGGWGCRWTPAAWRSLSDDAHDARVECEADNDTNINWGGAGSYNFYSGNYLNYLSNSGSTTMTRLEVVQQIAGDLVDSMTGINIGLMRFDSGDSYGYSVDQRYSGGFVDVAVDDIESNREQFKNLLNGYTANGSTPLSETYWEAARYMRGEGVYFGDETGPRHSVDACRDGDDYISPMQDPCQNNYIILLTDGLPQGDQEVNDDIASLIGHECTDRDNPPTGGSYEAADGKCLDDLAKYLYENDQFDDSNFDRDLSDFDESTQKIITYTIGFQLDDGLLADTVNNGGGRYYTADTYDELKSALTEIFVEIISSGATFASPGVAVDNFNRLQNRDDLYYALFEPASTTRWPGNVKKYRLGYDDATDTFQVEDADGDAAIDASTGFFRDNAQSYWSDTEDGDDVQKGGAANELDDPSGRDLYTYLGQSDNLTDASNKLSADNDGITNEMIGLPDSATAAQRAQVLDWARGVDVLDEDDDGSTTDACLRMGDPLHGQPILVTYGGSEGSPDITLYAITNNGYLHAIDTDDGSETFAYMPRDLLGNLAGLMDNPDGADKTYGLDGPLTSYVEESDDDDQEIEASDGDKAYVFAGMRRGGRDLHALDVTDRDQPSHLWTINGGVGDFAELGQTWSSPQKETILWTDGTEKDVLIFGGGYDPGQDAGGEPVADGQGRAIYIVDMETGDLLWWAGPDVDGSDADLKFSNMTNSIPADVTVVDIDADGYPDALFAADTAGQIWRLDFLYKDTDSGEDGGDPGIDALDRITGGRIADFGGSGESGNRRFYNAPDVTLVKDGGEAYLAVSIGSGFRAHPLDTTIDERFYMLKSKPVYGPPKDGDGNVDYTTVTESDLYDATDNTIGEGTDDARAAAESELDDSDGWYIDLEEDGEKTLGTATVFNNRLLYTTFIPSDDPEAVCGTRNGHSRLYVMDVRDATPVANLDGEGDDDFTYHDRYTPLTRGGIAPSPQVLLIPGGENGDGPIRPVVTVGTELPLEEFCREDGNCVDGVGPLGELPAVSRTYWRENDTE</sequence>
<dbReference type="InterPro" id="IPR036465">
    <property type="entry name" value="vWFA_dom_sf"/>
</dbReference>
<evidence type="ECO:0000256" key="1">
    <source>
        <dbReference type="SAM" id="MobiDB-lite"/>
    </source>
</evidence>